<dbReference type="PROSITE" id="PS50888">
    <property type="entry name" value="BHLH"/>
    <property type="match status" value="1"/>
</dbReference>
<evidence type="ECO:0000256" key="3">
    <source>
        <dbReference type="ARBA" id="ARBA00023163"/>
    </source>
</evidence>
<dbReference type="InterPro" id="IPR011598">
    <property type="entry name" value="bHLH_dom"/>
</dbReference>
<dbReference type="Gene3D" id="4.10.280.10">
    <property type="entry name" value="Helix-loop-helix DNA-binding domain"/>
    <property type="match status" value="1"/>
</dbReference>
<keyword evidence="2" id="KW-0805">Transcription regulation</keyword>
<feature type="domain" description="BHLH" evidence="6">
    <location>
        <begin position="22"/>
        <end position="74"/>
    </location>
</feature>
<feature type="coiled-coil region" evidence="5">
    <location>
        <begin position="64"/>
        <end position="91"/>
    </location>
</feature>
<name>A0ABU6XUD8_9FABA</name>
<dbReference type="PANTHER" id="PTHR13935:SF63">
    <property type="entry name" value="BHLH DOMAIN-CONTAINING PROTEIN"/>
    <property type="match status" value="1"/>
</dbReference>
<comment type="caution">
    <text evidence="7">The sequence shown here is derived from an EMBL/GenBank/DDBJ whole genome shotgun (WGS) entry which is preliminary data.</text>
</comment>
<organism evidence="7 8">
    <name type="scientific">Stylosanthes scabra</name>
    <dbReference type="NCBI Taxonomy" id="79078"/>
    <lineage>
        <taxon>Eukaryota</taxon>
        <taxon>Viridiplantae</taxon>
        <taxon>Streptophyta</taxon>
        <taxon>Embryophyta</taxon>
        <taxon>Tracheophyta</taxon>
        <taxon>Spermatophyta</taxon>
        <taxon>Magnoliopsida</taxon>
        <taxon>eudicotyledons</taxon>
        <taxon>Gunneridae</taxon>
        <taxon>Pentapetalae</taxon>
        <taxon>rosids</taxon>
        <taxon>fabids</taxon>
        <taxon>Fabales</taxon>
        <taxon>Fabaceae</taxon>
        <taxon>Papilionoideae</taxon>
        <taxon>50 kb inversion clade</taxon>
        <taxon>dalbergioids sensu lato</taxon>
        <taxon>Dalbergieae</taxon>
        <taxon>Pterocarpus clade</taxon>
        <taxon>Stylosanthes</taxon>
    </lineage>
</organism>
<sequence>MFNNSSALCIVPRQRRKPSSSSTKVERKITERNRRELFKSLHFKLNSLLPNHNPRDPLPRAEKVEDAIRYIKSLEERVKIANEKKESLLGILRNKSSHETHGISLTKTPTIEIHELGSMLEIVLMTSGFDNQFIFKEIIRILHEENIEVLSANSSLAGDAMLHVEHAETRQFFQFGTSKVSERLKIFVNGHFQDLEGDHNNFQLPTFNFPPG</sequence>
<accession>A0ABU6XUD8</accession>
<evidence type="ECO:0000256" key="2">
    <source>
        <dbReference type="ARBA" id="ARBA00023015"/>
    </source>
</evidence>
<evidence type="ECO:0000256" key="1">
    <source>
        <dbReference type="ARBA" id="ARBA00004123"/>
    </source>
</evidence>
<proteinExistence type="predicted"/>
<keyword evidence="8" id="KW-1185">Reference proteome</keyword>
<dbReference type="InterPro" id="IPR036638">
    <property type="entry name" value="HLH_DNA-bd_sf"/>
</dbReference>
<evidence type="ECO:0000313" key="7">
    <source>
        <dbReference type="EMBL" id="MED6200368.1"/>
    </source>
</evidence>
<dbReference type="SMART" id="SM00353">
    <property type="entry name" value="HLH"/>
    <property type="match status" value="1"/>
</dbReference>
<evidence type="ECO:0000313" key="8">
    <source>
        <dbReference type="Proteomes" id="UP001341840"/>
    </source>
</evidence>
<evidence type="ECO:0000256" key="4">
    <source>
        <dbReference type="ARBA" id="ARBA00023242"/>
    </source>
</evidence>
<protein>
    <recommendedName>
        <fullName evidence="6">BHLH domain-containing protein</fullName>
    </recommendedName>
</protein>
<dbReference type="InterPro" id="IPR015660">
    <property type="entry name" value="MASH1/Ascl1a-like"/>
</dbReference>
<comment type="subcellular location">
    <subcellularLocation>
        <location evidence="1">Nucleus</location>
    </subcellularLocation>
</comment>
<dbReference type="EMBL" id="JASCZI010212814">
    <property type="protein sequence ID" value="MED6200368.1"/>
    <property type="molecule type" value="Genomic_DNA"/>
</dbReference>
<dbReference type="SUPFAM" id="SSF47459">
    <property type="entry name" value="HLH, helix-loop-helix DNA-binding domain"/>
    <property type="match status" value="1"/>
</dbReference>
<dbReference type="PANTHER" id="PTHR13935">
    <property type="entry name" value="ACHAETE-SCUTE TRANSCRIPTION FACTOR-RELATED"/>
    <property type="match status" value="1"/>
</dbReference>
<keyword evidence="5" id="KW-0175">Coiled coil</keyword>
<evidence type="ECO:0000259" key="6">
    <source>
        <dbReference type="PROSITE" id="PS50888"/>
    </source>
</evidence>
<gene>
    <name evidence="7" type="ORF">PIB30_084333</name>
</gene>
<dbReference type="Proteomes" id="UP001341840">
    <property type="component" value="Unassembled WGS sequence"/>
</dbReference>
<reference evidence="7 8" key="1">
    <citation type="journal article" date="2023" name="Plants (Basel)">
        <title>Bridging the Gap: Combining Genomics and Transcriptomics Approaches to Understand Stylosanthes scabra, an Orphan Legume from the Brazilian Caatinga.</title>
        <authorList>
            <person name="Ferreira-Neto J.R.C."/>
            <person name="da Silva M.D."/>
            <person name="Binneck E."/>
            <person name="de Melo N.F."/>
            <person name="da Silva R.H."/>
            <person name="de Melo A.L.T.M."/>
            <person name="Pandolfi V."/>
            <person name="Bustamante F.O."/>
            <person name="Brasileiro-Vidal A.C."/>
            <person name="Benko-Iseppon A.M."/>
        </authorList>
    </citation>
    <scope>NUCLEOTIDE SEQUENCE [LARGE SCALE GENOMIC DNA]</scope>
    <source>
        <tissue evidence="7">Leaves</tissue>
    </source>
</reference>
<dbReference type="Pfam" id="PF00010">
    <property type="entry name" value="HLH"/>
    <property type="match status" value="1"/>
</dbReference>
<evidence type="ECO:0000256" key="5">
    <source>
        <dbReference type="SAM" id="Coils"/>
    </source>
</evidence>
<keyword evidence="3" id="KW-0804">Transcription</keyword>
<keyword evidence="4" id="KW-0539">Nucleus</keyword>